<evidence type="ECO:0000256" key="3">
    <source>
        <dbReference type="ARBA" id="ARBA00022741"/>
    </source>
</evidence>
<dbReference type="Pfam" id="PF17042">
    <property type="entry name" value="NBD_C"/>
    <property type="match status" value="1"/>
</dbReference>
<dbReference type="EMBL" id="CP006878">
    <property type="protein sequence ID" value="AJD43422.1"/>
    <property type="molecule type" value="Genomic_DNA"/>
</dbReference>
<sequence length="465" mass="49997">MYGGRYHRPGYWEDPMTSAGKLKTVFYGDDFTGSSENLAQFHRSGVKGKLYLARPSAQTAVTDSRSYDVLGFAGTARALSGVELDEELDSAFSIMRTLDSPLIQYKICSTFDSSPTVGSYGAVLARAAAHFGKRDVPVLAATPDFGRYTCFGNHFARFADRIERLDRHPSMSRHPRTPMQEADLRMHLAGQTDKEFVNVTLPAIRNRSAMDESVFKAFQEGAGVIFDGLENADLAAVADLLWARYPTRPMFALAAQGLAQQLGALWARSGLLSSAEPVKTEIVGVENLLVLSGSCALQTGRQIAVAEASGWKLVHLDVSRIASDEQATAIAREAALKAIEGLDRGRPTIIYTARGETGRVAGGDVPAERLGAIYCDVARAVRRAVSLPRIVFSGGDSSSYAVRTIGAEALEIAVFDEVQNCHVCRLDAPGDAEVDGLEVMLKGGQIGADDFFLRAKAGTSGYLAA</sequence>
<dbReference type="InterPro" id="IPR031475">
    <property type="entry name" value="NBD_C"/>
</dbReference>
<evidence type="ECO:0000256" key="5">
    <source>
        <dbReference type="ARBA" id="ARBA00022840"/>
    </source>
</evidence>
<dbReference type="Gene3D" id="3.40.980.20">
    <property type="entry name" value="Four-carbon acid sugar kinase, nucleotide binding domain"/>
    <property type="match status" value="1"/>
</dbReference>
<dbReference type="AlphaFoldDB" id="A0A0B4XA46"/>
<evidence type="ECO:0000259" key="8">
    <source>
        <dbReference type="Pfam" id="PF17042"/>
    </source>
</evidence>
<dbReference type="Proteomes" id="UP000031368">
    <property type="component" value="Plasmid pRgalR602a"/>
</dbReference>
<evidence type="ECO:0000259" key="7">
    <source>
        <dbReference type="Pfam" id="PF07005"/>
    </source>
</evidence>
<evidence type="ECO:0000313" key="10">
    <source>
        <dbReference type="Proteomes" id="UP000031368"/>
    </source>
</evidence>
<gene>
    <name evidence="9" type="ORF">RGR602_PA00076</name>
</gene>
<dbReference type="SUPFAM" id="SSF142764">
    <property type="entry name" value="YgbK-like"/>
    <property type="match status" value="1"/>
</dbReference>
<comment type="similarity">
    <text evidence="1">Belongs to the four-carbon acid sugar kinase family.</text>
</comment>
<evidence type="ECO:0000313" key="9">
    <source>
        <dbReference type="EMBL" id="AJD43422.1"/>
    </source>
</evidence>
<keyword evidence="2" id="KW-0808">Transferase</keyword>
<dbReference type="InterPro" id="IPR042213">
    <property type="entry name" value="NBD_C_sf"/>
</dbReference>
<evidence type="ECO:0000256" key="4">
    <source>
        <dbReference type="ARBA" id="ARBA00022777"/>
    </source>
</evidence>
<keyword evidence="3" id="KW-0547">Nucleotide-binding</keyword>
<feature type="domain" description="Four-carbon acid sugar kinase nucleotide binding" evidence="8">
    <location>
        <begin position="289"/>
        <end position="452"/>
    </location>
</feature>
<dbReference type="GO" id="GO:0016301">
    <property type="term" value="F:kinase activity"/>
    <property type="evidence" value="ECO:0007669"/>
    <property type="project" value="UniProtKB-KW"/>
</dbReference>
<keyword evidence="5" id="KW-0067">ATP-binding</keyword>
<accession>A0A0B4XA46</accession>
<keyword evidence="6" id="KW-0119">Carbohydrate metabolism</keyword>
<dbReference type="HOGENOM" id="CLU_029424_1_1_5"/>
<dbReference type="InterPro" id="IPR010737">
    <property type="entry name" value="4-carb_acid_sugar_kinase_N"/>
</dbReference>
<dbReference type="Pfam" id="PF07005">
    <property type="entry name" value="SBD_N"/>
    <property type="match status" value="1"/>
</dbReference>
<evidence type="ECO:0008006" key="11">
    <source>
        <dbReference type="Google" id="ProtNLM"/>
    </source>
</evidence>
<proteinExistence type="inferred from homology"/>
<dbReference type="GO" id="GO:0005524">
    <property type="term" value="F:ATP binding"/>
    <property type="evidence" value="ECO:0007669"/>
    <property type="project" value="UniProtKB-KW"/>
</dbReference>
<evidence type="ECO:0000256" key="6">
    <source>
        <dbReference type="ARBA" id="ARBA00023277"/>
    </source>
</evidence>
<dbReference type="Gene3D" id="3.40.50.10840">
    <property type="entry name" value="Putative sugar-binding, N-terminal domain"/>
    <property type="match status" value="1"/>
</dbReference>
<evidence type="ECO:0000256" key="2">
    <source>
        <dbReference type="ARBA" id="ARBA00022679"/>
    </source>
</evidence>
<protein>
    <recommendedName>
        <fullName evidence="11">Hrp-dependent type III effector protein</fullName>
    </recommendedName>
</protein>
<keyword evidence="9" id="KW-0614">Plasmid</keyword>
<organism evidence="9 10">
    <name type="scientific">Rhizobium gallicum bv. gallicum R602sp</name>
    <dbReference type="NCBI Taxonomy" id="1041138"/>
    <lineage>
        <taxon>Bacteria</taxon>
        <taxon>Pseudomonadati</taxon>
        <taxon>Pseudomonadota</taxon>
        <taxon>Alphaproteobacteria</taxon>
        <taxon>Hyphomicrobiales</taxon>
        <taxon>Rhizobiaceae</taxon>
        <taxon>Rhizobium/Agrobacterium group</taxon>
        <taxon>Rhizobium</taxon>
    </lineage>
</organism>
<dbReference type="InterPro" id="IPR037051">
    <property type="entry name" value="4-carb_acid_sugar_kinase_N_sf"/>
</dbReference>
<keyword evidence="4" id="KW-0418">Kinase</keyword>
<keyword evidence="10" id="KW-1185">Reference proteome</keyword>
<name>A0A0B4XA46_9HYPH</name>
<dbReference type="KEGG" id="rga:RGR602_PA00076"/>
<evidence type="ECO:0000256" key="1">
    <source>
        <dbReference type="ARBA" id="ARBA00005715"/>
    </source>
</evidence>
<feature type="domain" description="Four-carbon acid sugar kinase N-terminal" evidence="7">
    <location>
        <begin position="25"/>
        <end position="262"/>
    </location>
</feature>
<reference evidence="9 10" key="1">
    <citation type="submission" date="2013-11" db="EMBL/GenBank/DDBJ databases">
        <title>Complete genome sequence of Rhizobium gallicum bv. gallicum R602.</title>
        <authorList>
            <person name="Bustos P."/>
            <person name="Santamaria R.I."/>
            <person name="Lozano L."/>
            <person name="Acosta J.L."/>
            <person name="Ormeno-Orrillo E."/>
            <person name="Rogel M.A."/>
            <person name="Romero D."/>
            <person name="Cevallos M.A."/>
            <person name="Martinez-Romero E."/>
            <person name="Gonzalez V."/>
        </authorList>
    </citation>
    <scope>NUCLEOTIDE SEQUENCE [LARGE SCALE GENOMIC DNA]</scope>
    <source>
        <strain evidence="9 10">R602</strain>
        <plasmid evidence="9 10">pRgalR602a</plasmid>
    </source>
</reference>
<geneLocation type="plasmid" evidence="9 10">
    <name>pRgalR602a</name>
</geneLocation>